<proteinExistence type="predicted"/>
<protein>
    <recommendedName>
        <fullName evidence="3">Mor transcription activator family protein</fullName>
    </recommendedName>
</protein>
<sequence length="164" mass="18179">MQHASDAPPKGLWDNDPYRLLLGQAYHDFAKVVGWDEAIRVGLLVHQECRPPSRSRGSLITDRGIIYVPSGFSPDCRLAKIVGESTARKLIAALGGETFEFSNILAADIPKQHAHIADMIREGRRYAVIAGLWGITERHVRRIARAHGIPPSKVRRRRSIGSIG</sequence>
<dbReference type="Proteomes" id="UP000663181">
    <property type="component" value="Chromosome"/>
</dbReference>
<gene>
    <name evidence="1" type="ORF">ISN74_12555</name>
</gene>
<evidence type="ECO:0000313" key="2">
    <source>
        <dbReference type="Proteomes" id="UP000663181"/>
    </source>
</evidence>
<accession>A0ABX7GQV6</accession>
<evidence type="ECO:0008006" key="3">
    <source>
        <dbReference type="Google" id="ProtNLM"/>
    </source>
</evidence>
<dbReference type="RefSeq" id="WP_188801105.1">
    <property type="nucleotide sequence ID" value="NZ_BMIZ01000003.1"/>
</dbReference>
<dbReference type="EMBL" id="CP064030">
    <property type="protein sequence ID" value="QRN52314.1"/>
    <property type="molecule type" value="Genomic_DNA"/>
</dbReference>
<organism evidence="1 2">
    <name type="scientific">Dyella caseinilytica</name>
    <dbReference type="NCBI Taxonomy" id="1849581"/>
    <lineage>
        <taxon>Bacteria</taxon>
        <taxon>Pseudomonadati</taxon>
        <taxon>Pseudomonadota</taxon>
        <taxon>Gammaproteobacteria</taxon>
        <taxon>Lysobacterales</taxon>
        <taxon>Rhodanobacteraceae</taxon>
        <taxon>Dyella</taxon>
    </lineage>
</organism>
<evidence type="ECO:0000313" key="1">
    <source>
        <dbReference type="EMBL" id="QRN52314.1"/>
    </source>
</evidence>
<reference evidence="1 2" key="1">
    <citation type="submission" date="2020-10" db="EMBL/GenBank/DDBJ databases">
        <title>Phylogeny of dyella-like bacteria.</title>
        <authorList>
            <person name="Fu J."/>
        </authorList>
    </citation>
    <scope>NUCLEOTIDE SEQUENCE [LARGE SCALE GENOMIC DNA]</scope>
    <source>
        <strain evidence="1 2">DHOB09</strain>
    </source>
</reference>
<keyword evidence="2" id="KW-1185">Reference proteome</keyword>
<name>A0ABX7GQV6_9GAMM</name>